<evidence type="ECO:0000256" key="1">
    <source>
        <dbReference type="SAM" id="MobiDB-lite"/>
    </source>
</evidence>
<feature type="domain" description="Exodeoxyribonuclease X-like C-terminal" evidence="2">
    <location>
        <begin position="218"/>
        <end position="243"/>
    </location>
</feature>
<gene>
    <name evidence="3" type="ORF">ACFP7A_01355</name>
</gene>
<dbReference type="InterPro" id="IPR046768">
    <property type="entry name" value="ExoX-like_C"/>
</dbReference>
<keyword evidence="4" id="KW-1185">Reference proteome</keyword>
<dbReference type="RefSeq" id="WP_381450822.1">
    <property type="nucleotide sequence ID" value="NZ_JAMXWN010000019.1"/>
</dbReference>
<evidence type="ECO:0000259" key="2">
    <source>
        <dbReference type="Pfam" id="PF20600"/>
    </source>
</evidence>
<name>A0ABW1WD76_9BACL</name>
<sequence>MMSETELQPQANPLSLIDEIDVGSVQGTLSKIARLQTVIQSTLKSGHDYDVIPGTGKPTLLKPGAEKVLMLFGITSEYDLVEKIEDYEKGIFAFTFKCTLLKSGQKITEGLGSCNSKEDKYRWRLVKEEDVPSGIDLSTLKSRTNNYGQKKYRIENDDTYSLANTILKMAKKRAQIDATLTVASLSEIFTQDIEDMKQFAQAEHTENMTVEDAGNIQLKFGKHKGKSLKDLFRSERSYLEWLAGTDRTDPIIKKAINIIFDASKKTAESNRTQTEQKKEDPKPVETQPSAESKDPFANDGKPIDISDDDLPF</sequence>
<feature type="compositionally biased region" description="Basic and acidic residues" evidence="1">
    <location>
        <begin position="264"/>
        <end position="283"/>
    </location>
</feature>
<feature type="region of interest" description="Disordered" evidence="1">
    <location>
        <begin position="264"/>
        <end position="312"/>
    </location>
</feature>
<evidence type="ECO:0000313" key="3">
    <source>
        <dbReference type="EMBL" id="MFC6385233.1"/>
    </source>
</evidence>
<dbReference type="Pfam" id="PF20600">
    <property type="entry name" value="ExoX-like_C"/>
    <property type="match status" value="1"/>
</dbReference>
<protein>
    <recommendedName>
        <fullName evidence="2">Exodeoxyribonuclease X-like C-terminal domain-containing protein</fullName>
    </recommendedName>
</protein>
<accession>A0ABW1WD76</accession>
<reference evidence="4" key="1">
    <citation type="journal article" date="2019" name="Int. J. Syst. Evol. Microbiol.">
        <title>The Global Catalogue of Microorganisms (GCM) 10K type strain sequencing project: providing services to taxonomists for standard genome sequencing and annotation.</title>
        <authorList>
            <consortium name="The Broad Institute Genomics Platform"/>
            <consortium name="The Broad Institute Genome Sequencing Center for Infectious Disease"/>
            <person name="Wu L."/>
            <person name="Ma J."/>
        </authorList>
    </citation>
    <scope>NUCLEOTIDE SEQUENCE [LARGE SCALE GENOMIC DNA]</scope>
    <source>
        <strain evidence="4">CCUG 42001</strain>
    </source>
</reference>
<dbReference type="EMBL" id="JBHSTQ010000001">
    <property type="protein sequence ID" value="MFC6385233.1"/>
    <property type="molecule type" value="Genomic_DNA"/>
</dbReference>
<comment type="caution">
    <text evidence="3">The sequence shown here is derived from an EMBL/GenBank/DDBJ whole genome shotgun (WGS) entry which is preliminary data.</text>
</comment>
<evidence type="ECO:0000313" key="4">
    <source>
        <dbReference type="Proteomes" id="UP001596267"/>
    </source>
</evidence>
<proteinExistence type="predicted"/>
<dbReference type="Proteomes" id="UP001596267">
    <property type="component" value="Unassembled WGS sequence"/>
</dbReference>
<organism evidence="3 4">
    <name type="scientific">Sporolactobacillus kofuensis</name>
    <dbReference type="NCBI Taxonomy" id="269672"/>
    <lineage>
        <taxon>Bacteria</taxon>
        <taxon>Bacillati</taxon>
        <taxon>Bacillota</taxon>
        <taxon>Bacilli</taxon>
        <taxon>Bacillales</taxon>
        <taxon>Sporolactobacillaceae</taxon>
        <taxon>Sporolactobacillus</taxon>
    </lineage>
</organism>
<feature type="compositionally biased region" description="Basic and acidic residues" evidence="1">
    <location>
        <begin position="291"/>
        <end position="304"/>
    </location>
</feature>